<dbReference type="Pfam" id="PF20143">
    <property type="entry name" value="NAD_kinase_C"/>
    <property type="match status" value="1"/>
</dbReference>
<feature type="region of interest" description="Disordered" evidence="7">
    <location>
        <begin position="225"/>
        <end position="245"/>
    </location>
</feature>
<dbReference type="Pfam" id="PF01513">
    <property type="entry name" value="NAD_kinase"/>
    <property type="match status" value="1"/>
</dbReference>
<feature type="compositionally biased region" description="Low complexity" evidence="7">
    <location>
        <begin position="227"/>
        <end position="245"/>
    </location>
</feature>
<reference evidence="8" key="1">
    <citation type="submission" date="2016-01" db="EMBL/GenBank/DDBJ databases">
        <title>Reference transcriptome for the parasite Schistocephalus solidus: insights into the molecular evolution of parasitism.</title>
        <authorList>
            <person name="Hebert F.O."/>
            <person name="Grambauer S."/>
            <person name="Barber I."/>
            <person name="Landry C.R."/>
            <person name="Aubin-Horth N."/>
        </authorList>
    </citation>
    <scope>NUCLEOTIDE SEQUENCE</scope>
</reference>
<dbReference type="GO" id="GO:0019674">
    <property type="term" value="P:NAD+ metabolic process"/>
    <property type="evidence" value="ECO:0007669"/>
    <property type="project" value="InterPro"/>
</dbReference>
<dbReference type="HAMAP" id="MF_00361">
    <property type="entry name" value="NAD_kinase"/>
    <property type="match status" value="1"/>
</dbReference>
<dbReference type="InterPro" id="IPR016064">
    <property type="entry name" value="NAD/diacylglycerol_kinase_sf"/>
</dbReference>
<evidence type="ECO:0000256" key="4">
    <source>
        <dbReference type="ARBA" id="ARBA00022777"/>
    </source>
</evidence>
<dbReference type="InterPro" id="IPR017438">
    <property type="entry name" value="ATP-NAD_kinase_N"/>
</dbReference>
<keyword evidence="5" id="KW-0521">NADP</keyword>
<evidence type="ECO:0000256" key="5">
    <source>
        <dbReference type="ARBA" id="ARBA00022857"/>
    </source>
</evidence>
<dbReference type="GO" id="GO:0003951">
    <property type="term" value="F:NAD+ kinase activity"/>
    <property type="evidence" value="ECO:0007669"/>
    <property type="project" value="UniProtKB-EC"/>
</dbReference>
<dbReference type="InterPro" id="IPR002504">
    <property type="entry name" value="NADK"/>
</dbReference>
<evidence type="ECO:0000256" key="3">
    <source>
        <dbReference type="ARBA" id="ARBA00022679"/>
    </source>
</evidence>
<keyword evidence="3" id="KW-0808">Transferase</keyword>
<evidence type="ECO:0000256" key="6">
    <source>
        <dbReference type="ARBA" id="ARBA00023027"/>
    </source>
</evidence>
<dbReference type="Gene3D" id="3.40.50.10330">
    <property type="entry name" value="Probable inorganic polyphosphate/atp-NAD kinase, domain 1"/>
    <property type="match status" value="1"/>
</dbReference>
<protein>
    <recommendedName>
        <fullName evidence="2">NAD(+) kinase</fullName>
        <ecNumber evidence="2">2.7.1.23</ecNumber>
    </recommendedName>
</protein>
<dbReference type="InterPro" id="IPR017437">
    <property type="entry name" value="ATP-NAD_kinase_PpnK-typ_C"/>
</dbReference>
<dbReference type="Gene3D" id="2.60.200.30">
    <property type="entry name" value="Probable inorganic polyphosphate/atp-NAD kinase, domain 2"/>
    <property type="match status" value="1"/>
</dbReference>
<proteinExistence type="inferred from homology"/>
<evidence type="ECO:0000256" key="2">
    <source>
        <dbReference type="ARBA" id="ARBA00012120"/>
    </source>
</evidence>
<keyword evidence="4 8" id="KW-0418">Kinase</keyword>
<keyword evidence="6" id="KW-0520">NAD</keyword>
<sequence length="425" mass="47354">MAATTSFHCSFSIKKVDSSLQLSWNWNPSNILIIHKRDDPAVFAGLQAMVCYLLKYYDVCVMLEEFSLHELQKDEDFERIVSAHLNSHPVTANLDNNTNSSTATVRPLLRHPEDPDLHLLHGDWWKSDVGWKNPNSTLVVFDSQLATKPCLTDLVICLGGDGTLLHVTSIFQNTVPPILSFYMGSLGFLTPFNFEHFPQIIRQILLEGGPCMLRSRLCCRVIRRPGSDSTSRSGSEDSSQQSSSNSYHVLNEVTFSRGNCPFLSNLILKVDGKEVTSIQGDGLIISTPTGSTAYSMSAGASILNPGVPALLITPINAHCLNCRPLVLPMDVTVEVSINPDARTNAVYLSNDGRLRHRHILRKGDRALITASHYSVPCFCSENKVADWFCDLANCLHWNVRHQQNEFNEARFLPDRFHAFSTNHSG</sequence>
<dbReference type="SUPFAM" id="SSF111331">
    <property type="entry name" value="NAD kinase/diacylglycerol kinase-like"/>
    <property type="match status" value="1"/>
</dbReference>
<dbReference type="PANTHER" id="PTHR20275:SF0">
    <property type="entry name" value="NAD KINASE"/>
    <property type="match status" value="1"/>
</dbReference>
<evidence type="ECO:0000256" key="1">
    <source>
        <dbReference type="ARBA" id="ARBA00010995"/>
    </source>
</evidence>
<evidence type="ECO:0000256" key="7">
    <source>
        <dbReference type="SAM" id="MobiDB-lite"/>
    </source>
</evidence>
<gene>
    <name evidence="8" type="primary">NADK</name>
    <name evidence="8" type="ORF">TR119960</name>
</gene>
<accession>A0A0X3NK78</accession>
<dbReference type="EC" id="2.7.1.23" evidence="2"/>
<comment type="similarity">
    <text evidence="1">Belongs to the NAD kinase family.</text>
</comment>
<evidence type="ECO:0000313" key="8">
    <source>
        <dbReference type="EMBL" id="JAP40025.1"/>
    </source>
</evidence>
<name>A0A0X3NK78_SCHSO</name>
<dbReference type="PANTHER" id="PTHR20275">
    <property type="entry name" value="NAD KINASE"/>
    <property type="match status" value="1"/>
</dbReference>
<organism evidence="8">
    <name type="scientific">Schistocephalus solidus</name>
    <name type="common">Tapeworm</name>
    <dbReference type="NCBI Taxonomy" id="70667"/>
    <lineage>
        <taxon>Eukaryota</taxon>
        <taxon>Metazoa</taxon>
        <taxon>Spiralia</taxon>
        <taxon>Lophotrochozoa</taxon>
        <taxon>Platyhelminthes</taxon>
        <taxon>Cestoda</taxon>
        <taxon>Eucestoda</taxon>
        <taxon>Diphyllobothriidea</taxon>
        <taxon>Diphyllobothriidae</taxon>
        <taxon>Schistocephalus</taxon>
    </lineage>
</organism>
<dbReference type="GO" id="GO:0006741">
    <property type="term" value="P:NADP+ biosynthetic process"/>
    <property type="evidence" value="ECO:0007669"/>
    <property type="project" value="InterPro"/>
</dbReference>
<dbReference type="AlphaFoldDB" id="A0A0X3NK78"/>
<dbReference type="EMBL" id="GEEE01023200">
    <property type="protein sequence ID" value="JAP40025.1"/>
    <property type="molecule type" value="Transcribed_RNA"/>
</dbReference>